<evidence type="ECO:0000259" key="3">
    <source>
        <dbReference type="PROSITE" id="PS50977"/>
    </source>
</evidence>
<dbReference type="PROSITE" id="PS50977">
    <property type="entry name" value="HTH_TETR_2"/>
    <property type="match status" value="1"/>
</dbReference>
<dbReference type="GO" id="GO:0003677">
    <property type="term" value="F:DNA binding"/>
    <property type="evidence" value="ECO:0007669"/>
    <property type="project" value="UniProtKB-UniRule"/>
</dbReference>
<dbReference type="InterPro" id="IPR001647">
    <property type="entry name" value="HTH_TetR"/>
</dbReference>
<accession>A0A2K9LHI0</accession>
<evidence type="ECO:0000313" key="4">
    <source>
        <dbReference type="EMBL" id="AUM11809.1"/>
    </source>
</evidence>
<dbReference type="KEGG" id="kak:Kalk_04965"/>
<proteinExistence type="predicted"/>
<evidence type="ECO:0000313" key="5">
    <source>
        <dbReference type="Proteomes" id="UP000235116"/>
    </source>
</evidence>
<dbReference type="OrthoDB" id="8982136at2"/>
<dbReference type="Gene3D" id="1.10.357.10">
    <property type="entry name" value="Tetracycline Repressor, domain 2"/>
    <property type="match status" value="1"/>
</dbReference>
<keyword evidence="1 2" id="KW-0238">DNA-binding</keyword>
<protein>
    <recommendedName>
        <fullName evidence="3">HTH tetR-type domain-containing protein</fullName>
    </recommendedName>
</protein>
<gene>
    <name evidence="4" type="ORF">Kalk_04965</name>
</gene>
<dbReference type="SUPFAM" id="SSF46689">
    <property type="entry name" value="Homeodomain-like"/>
    <property type="match status" value="1"/>
</dbReference>
<dbReference type="AlphaFoldDB" id="A0A2K9LHI0"/>
<evidence type="ECO:0000256" key="2">
    <source>
        <dbReference type="PROSITE-ProRule" id="PRU00335"/>
    </source>
</evidence>
<feature type="DNA-binding region" description="H-T-H motif" evidence="2">
    <location>
        <begin position="43"/>
        <end position="62"/>
    </location>
</feature>
<feature type="domain" description="HTH tetR-type" evidence="3">
    <location>
        <begin position="20"/>
        <end position="80"/>
    </location>
</feature>
<sequence length="223" mass="25433">MSDENAINYRGRKASRARSEQRRKAILEAALRIVVNDGVRGVRHRAVAKEADVPLSATTYYFKDISDLISDTFTLFAENAMSDVVQPIYQNVGEFIQQHKEEVSANPDVTNQLLESLSQIIVGFMKLELNEKRDHMIAEQAFKHECLRDARLRSIAQTYFDYLLNELVELCKVIGVDEPDIAGELLMGTVFRIEHEALMVPAEQFDEVKACKMIKRQLKAFLP</sequence>
<dbReference type="Proteomes" id="UP000235116">
    <property type="component" value="Chromosome"/>
</dbReference>
<dbReference type="InterPro" id="IPR009057">
    <property type="entry name" value="Homeodomain-like_sf"/>
</dbReference>
<keyword evidence="5" id="KW-1185">Reference proteome</keyword>
<name>A0A2K9LHI0_9GAMM</name>
<reference evidence="5" key="1">
    <citation type="submission" date="2017-08" db="EMBL/GenBank/DDBJ databases">
        <title>Direct submision.</title>
        <authorList>
            <person name="Kim S.-J."/>
            <person name="Rhee S.-K."/>
        </authorList>
    </citation>
    <scope>NUCLEOTIDE SEQUENCE [LARGE SCALE GENOMIC DNA]</scope>
    <source>
        <strain evidence="5">GI5</strain>
    </source>
</reference>
<dbReference type="EMBL" id="CP022684">
    <property type="protein sequence ID" value="AUM11809.1"/>
    <property type="molecule type" value="Genomic_DNA"/>
</dbReference>
<dbReference type="RefSeq" id="WP_101893148.1">
    <property type="nucleotide sequence ID" value="NZ_CP022684.1"/>
</dbReference>
<organism evidence="4 5">
    <name type="scientific">Ketobacter alkanivorans</name>
    <dbReference type="NCBI Taxonomy" id="1917421"/>
    <lineage>
        <taxon>Bacteria</taxon>
        <taxon>Pseudomonadati</taxon>
        <taxon>Pseudomonadota</taxon>
        <taxon>Gammaproteobacteria</taxon>
        <taxon>Pseudomonadales</taxon>
        <taxon>Ketobacteraceae</taxon>
        <taxon>Ketobacter</taxon>
    </lineage>
</organism>
<evidence type="ECO:0000256" key="1">
    <source>
        <dbReference type="ARBA" id="ARBA00023125"/>
    </source>
</evidence>